<dbReference type="InterPro" id="IPR010492">
    <property type="entry name" value="GINS_Psf3"/>
</dbReference>
<dbReference type="GO" id="GO:1902975">
    <property type="term" value="P:mitotic DNA replication initiation"/>
    <property type="evidence" value="ECO:0007669"/>
    <property type="project" value="TreeGrafter"/>
</dbReference>
<sequence length="205" mass="23542">MLVMKRMMIKYELLMVWMQEKHDSAGDYKDELNSYLDQSTPDPDIGVGTKLELPLWLAKYLHRDARGIVSVETPKTYREGYRQILAADPSVVDLHRLGPHFYLAGGKLAVLNLPDTQDVLKTLLQTFQGRFRQIMDGSQNALHTDLTNQVNMLDQSERKLFMAGQRGLLKFQSWESRESEKLSTSSVVLNQRKRKWVGPSKESSN</sequence>
<dbReference type="AlphaFoldDB" id="A0AAV4EGH0"/>
<dbReference type="CDD" id="cd11713">
    <property type="entry name" value="GINS_A_psf3"/>
    <property type="match status" value="1"/>
</dbReference>
<dbReference type="GO" id="GO:0000811">
    <property type="term" value="C:GINS complex"/>
    <property type="evidence" value="ECO:0007669"/>
    <property type="project" value="UniProtKB-UniRule"/>
</dbReference>
<reference evidence="8 9" key="1">
    <citation type="journal article" date="2021" name="Elife">
        <title>Chloroplast acquisition without the gene transfer in kleptoplastic sea slugs, Plakobranchus ocellatus.</title>
        <authorList>
            <person name="Maeda T."/>
            <person name="Takahashi S."/>
            <person name="Yoshida T."/>
            <person name="Shimamura S."/>
            <person name="Takaki Y."/>
            <person name="Nagai Y."/>
            <person name="Toyoda A."/>
            <person name="Suzuki Y."/>
            <person name="Arimoto A."/>
            <person name="Ishii H."/>
            <person name="Satoh N."/>
            <person name="Nishiyama T."/>
            <person name="Hasebe M."/>
            <person name="Maruyama T."/>
            <person name="Minagawa J."/>
            <person name="Obokata J."/>
            <person name="Shigenobu S."/>
        </authorList>
    </citation>
    <scope>NUCLEOTIDE SEQUENCE [LARGE SCALE GENOMIC DNA]</scope>
</reference>
<dbReference type="EMBL" id="BMAT01003652">
    <property type="protein sequence ID" value="GFR59745.1"/>
    <property type="molecule type" value="Genomic_DNA"/>
</dbReference>
<dbReference type="InterPro" id="IPR021151">
    <property type="entry name" value="GINS_A"/>
</dbReference>
<evidence type="ECO:0000313" key="9">
    <source>
        <dbReference type="Proteomes" id="UP000762676"/>
    </source>
</evidence>
<dbReference type="InterPro" id="IPR038437">
    <property type="entry name" value="GINS_Psf3_sf"/>
</dbReference>
<evidence type="ECO:0000256" key="2">
    <source>
        <dbReference type="ARBA" id="ARBA00006343"/>
    </source>
</evidence>
<dbReference type="Proteomes" id="UP000762676">
    <property type="component" value="Unassembled WGS sequence"/>
</dbReference>
<comment type="caution">
    <text evidence="8">The sequence shown here is derived from an EMBL/GenBank/DDBJ whole genome shotgun (WGS) entry which is preliminary data.</text>
</comment>
<comment type="function">
    <text evidence="6">The GINS complex plays an essential role in the initiation of DNA replication.</text>
</comment>
<proteinExistence type="inferred from homology"/>
<evidence type="ECO:0000256" key="5">
    <source>
        <dbReference type="ARBA" id="ARBA00045258"/>
    </source>
</evidence>
<evidence type="ECO:0000259" key="7">
    <source>
        <dbReference type="Pfam" id="PF05916"/>
    </source>
</evidence>
<gene>
    <name evidence="8" type="ORF">ElyMa_001802700</name>
</gene>
<feature type="domain" description="GINS subunit" evidence="7">
    <location>
        <begin position="79"/>
        <end position="174"/>
    </location>
</feature>
<evidence type="ECO:0000256" key="1">
    <source>
        <dbReference type="ARBA" id="ARBA00004123"/>
    </source>
</evidence>
<dbReference type="SUPFAM" id="SSF158573">
    <property type="entry name" value="GINS helical bundle-like"/>
    <property type="match status" value="1"/>
</dbReference>
<comment type="subcellular location">
    <subcellularLocation>
        <location evidence="1 6">Nucleus</location>
    </subcellularLocation>
</comment>
<dbReference type="InterPro" id="IPR036224">
    <property type="entry name" value="GINS_bundle-like_dom_sf"/>
</dbReference>
<dbReference type="PANTHER" id="PTHR22768">
    <property type="entry name" value="DNA REPLICATION COMPLEX GINS PROTEIN PSF3"/>
    <property type="match status" value="1"/>
</dbReference>
<keyword evidence="3 6" id="KW-0235">DNA replication</keyword>
<evidence type="ECO:0000256" key="3">
    <source>
        <dbReference type="ARBA" id="ARBA00022705"/>
    </source>
</evidence>
<evidence type="ECO:0000256" key="4">
    <source>
        <dbReference type="ARBA" id="ARBA00023242"/>
    </source>
</evidence>
<protein>
    <recommendedName>
        <fullName evidence="6">DNA replication complex GINS protein PSF3</fullName>
    </recommendedName>
</protein>
<comment type="similarity">
    <text evidence="2 6">Belongs to the GINS3/PSF3 family.</text>
</comment>
<dbReference type="Pfam" id="PF05916">
    <property type="entry name" value="Sld5"/>
    <property type="match status" value="1"/>
</dbReference>
<dbReference type="SUPFAM" id="SSF160059">
    <property type="entry name" value="PriA/YqbF domain"/>
    <property type="match status" value="1"/>
</dbReference>
<keyword evidence="9" id="KW-1185">Reference proteome</keyword>
<accession>A0AAV4EGH0</accession>
<evidence type="ECO:0000313" key="8">
    <source>
        <dbReference type="EMBL" id="GFR59745.1"/>
    </source>
</evidence>
<keyword evidence="4 6" id="KW-0539">Nucleus</keyword>
<dbReference type="Gene3D" id="1.20.58.2050">
    <property type="match status" value="1"/>
</dbReference>
<organism evidence="8 9">
    <name type="scientific">Elysia marginata</name>
    <dbReference type="NCBI Taxonomy" id="1093978"/>
    <lineage>
        <taxon>Eukaryota</taxon>
        <taxon>Metazoa</taxon>
        <taxon>Spiralia</taxon>
        <taxon>Lophotrochozoa</taxon>
        <taxon>Mollusca</taxon>
        <taxon>Gastropoda</taxon>
        <taxon>Heterobranchia</taxon>
        <taxon>Euthyneura</taxon>
        <taxon>Panpulmonata</taxon>
        <taxon>Sacoglossa</taxon>
        <taxon>Placobranchoidea</taxon>
        <taxon>Plakobranchidae</taxon>
        <taxon>Elysia</taxon>
    </lineage>
</organism>
<name>A0AAV4EGH0_9GAST</name>
<dbReference type="PANTHER" id="PTHR22768:SF0">
    <property type="entry name" value="DNA REPLICATION COMPLEX GINS PROTEIN PSF3"/>
    <property type="match status" value="1"/>
</dbReference>
<evidence type="ECO:0000256" key="6">
    <source>
        <dbReference type="RuleBase" id="RU367161"/>
    </source>
</evidence>
<comment type="subunit">
    <text evidence="6">Component of the GINS complex.</text>
</comment>
<comment type="function">
    <text evidence="5">Required for correct functioning of the GINS complex, a complex that plays an essential role in the initiation of DNA replication, and progression of DNA replication forks. GINS complex is a core component of CDC45-MCM-GINS (CMG) helicase, the molecular machine that unwinds template DNA during replication, and around which the replisome is built.</text>
</comment>
<dbReference type="CDD" id="cd21693">
    <property type="entry name" value="GINS_B_Psf3"/>
    <property type="match status" value="1"/>
</dbReference>